<dbReference type="InterPro" id="IPR010992">
    <property type="entry name" value="IHF-like_DNA-bd_dom_sf"/>
</dbReference>
<dbReference type="SMART" id="SM00411">
    <property type="entry name" value="BHL"/>
    <property type="match status" value="1"/>
</dbReference>
<dbReference type="PANTHER" id="PTHR33175:SF3">
    <property type="entry name" value="DNA-BINDING PROTEIN HU-BETA"/>
    <property type="match status" value="1"/>
</dbReference>
<dbReference type="GO" id="GO:0003677">
    <property type="term" value="F:DNA binding"/>
    <property type="evidence" value="ECO:0007669"/>
    <property type="project" value="UniProtKB-KW"/>
</dbReference>
<comment type="similarity">
    <text evidence="1 4">Belongs to the bacterial histone-like protein family.</text>
</comment>
<dbReference type="GO" id="GO:0030261">
    <property type="term" value="P:chromosome condensation"/>
    <property type="evidence" value="ECO:0007669"/>
    <property type="project" value="UniProtKB-KW"/>
</dbReference>
<keyword evidence="2" id="KW-0226">DNA condensation</keyword>
<evidence type="ECO:0000256" key="1">
    <source>
        <dbReference type="ARBA" id="ARBA00010529"/>
    </source>
</evidence>
<organism evidence="5 6">
    <name type="scientific">Skermanella aerolata</name>
    <dbReference type="NCBI Taxonomy" id="393310"/>
    <lineage>
        <taxon>Bacteria</taxon>
        <taxon>Pseudomonadati</taxon>
        <taxon>Pseudomonadota</taxon>
        <taxon>Alphaproteobacteria</taxon>
        <taxon>Rhodospirillales</taxon>
        <taxon>Azospirillaceae</taxon>
        <taxon>Skermanella</taxon>
    </lineage>
</organism>
<dbReference type="CDD" id="cd13831">
    <property type="entry name" value="HU"/>
    <property type="match status" value="1"/>
</dbReference>
<dbReference type="AlphaFoldDB" id="A0A512E2D5"/>
<dbReference type="PANTHER" id="PTHR33175">
    <property type="entry name" value="DNA-BINDING PROTEIN HU"/>
    <property type="match status" value="1"/>
</dbReference>
<dbReference type="Proteomes" id="UP000321523">
    <property type="component" value="Unassembled WGS sequence"/>
</dbReference>
<dbReference type="InterPro" id="IPR000119">
    <property type="entry name" value="Hist_DNA-bd"/>
</dbReference>
<dbReference type="Gene3D" id="4.10.520.10">
    <property type="entry name" value="IHF-like DNA-binding proteins"/>
    <property type="match status" value="1"/>
</dbReference>
<dbReference type="PRINTS" id="PR01727">
    <property type="entry name" value="DNABINDINGHU"/>
</dbReference>
<dbReference type="Pfam" id="PF00216">
    <property type="entry name" value="Bac_DNA_binding"/>
    <property type="match status" value="1"/>
</dbReference>
<dbReference type="RefSeq" id="WP_044435943.1">
    <property type="nucleotide sequence ID" value="NZ_BJYZ01000051.1"/>
</dbReference>
<evidence type="ECO:0000256" key="3">
    <source>
        <dbReference type="ARBA" id="ARBA00023125"/>
    </source>
</evidence>
<comment type="caution">
    <text evidence="5">The sequence shown here is derived from an EMBL/GenBank/DDBJ whole genome shotgun (WGS) entry which is preliminary data.</text>
</comment>
<protein>
    <submittedName>
        <fullName evidence="5">Transcriptional regulator</fullName>
    </submittedName>
</protein>
<dbReference type="InterPro" id="IPR020816">
    <property type="entry name" value="Histone-like_DNA-bd_CS"/>
</dbReference>
<evidence type="ECO:0000313" key="5">
    <source>
        <dbReference type="EMBL" id="GEO42846.1"/>
    </source>
</evidence>
<gene>
    <name evidence="5" type="ORF">SAE02_69940</name>
</gene>
<dbReference type="EMBL" id="BJYZ01000051">
    <property type="protein sequence ID" value="GEO42846.1"/>
    <property type="molecule type" value="Genomic_DNA"/>
</dbReference>
<dbReference type="PROSITE" id="PS00045">
    <property type="entry name" value="HISTONE_LIKE"/>
    <property type="match status" value="1"/>
</dbReference>
<keyword evidence="6" id="KW-1185">Reference proteome</keyword>
<evidence type="ECO:0000256" key="2">
    <source>
        <dbReference type="ARBA" id="ARBA00023067"/>
    </source>
</evidence>
<reference evidence="5 6" key="1">
    <citation type="submission" date="2019-07" db="EMBL/GenBank/DDBJ databases">
        <title>Whole genome shotgun sequence of Skermanella aerolata NBRC 106429.</title>
        <authorList>
            <person name="Hosoyama A."/>
            <person name="Uohara A."/>
            <person name="Ohji S."/>
            <person name="Ichikawa N."/>
        </authorList>
    </citation>
    <scope>NUCLEOTIDE SEQUENCE [LARGE SCALE GENOMIC DNA]</scope>
    <source>
        <strain evidence="5 6">NBRC 106429</strain>
    </source>
</reference>
<name>A0A512E2D5_9PROT</name>
<keyword evidence="3" id="KW-0238">DNA-binding</keyword>
<sequence>MNQTELIAAVAERAGLTKADAGKAVEALVGTITDTLKQGDEIRIAGFGTFGVSERGERQGRNPQTGAPITIAASKAAKFTVGKGVKDALNGG</sequence>
<proteinExistence type="inferred from homology"/>
<dbReference type="SUPFAM" id="SSF47729">
    <property type="entry name" value="IHF-like DNA-binding proteins"/>
    <property type="match status" value="1"/>
</dbReference>
<evidence type="ECO:0000313" key="6">
    <source>
        <dbReference type="Proteomes" id="UP000321523"/>
    </source>
</evidence>
<dbReference type="OrthoDB" id="9804203at2"/>
<dbReference type="GO" id="GO:0030527">
    <property type="term" value="F:structural constituent of chromatin"/>
    <property type="evidence" value="ECO:0007669"/>
    <property type="project" value="InterPro"/>
</dbReference>
<evidence type="ECO:0000256" key="4">
    <source>
        <dbReference type="RuleBase" id="RU003939"/>
    </source>
</evidence>
<accession>A0A512E2D5</accession>